<evidence type="ECO:0008006" key="4">
    <source>
        <dbReference type="Google" id="ProtNLM"/>
    </source>
</evidence>
<accession>A0ABY7U674</accession>
<evidence type="ECO:0000313" key="2">
    <source>
        <dbReference type="EMBL" id="WCZ32195.1"/>
    </source>
</evidence>
<protein>
    <recommendedName>
        <fullName evidence="4">PPE family domain-containing protein</fullName>
    </recommendedName>
</protein>
<name>A0ABY7U674_9CORY</name>
<proteinExistence type="predicted"/>
<dbReference type="Proteomes" id="UP001220064">
    <property type="component" value="Chromosome"/>
</dbReference>
<sequence>MDPASASETLGKLQEQVNWLSETLGTHSEAFGQQESDNSRAMDLADIGGSVEMAAMPVVDQPEPGYSPFSFTEPVVSVGSDLDLLAAQLNGSDIQSGAATAQRWRDLAEKVTEISDQLDSVADGLISANDSEATERAASKIREVAGTGKQFAANSRVMAQKVVTLGNGVALAGFDAMLKSVKVNAIKDPVARKAAEMAALSELQTKLQTTVTKSMPMQASLISDYAATGGGDIETGVGDIAGQGERYTTDGVQWPKELVQKVVNGTLGPGDFGAVKQAAQALTGINDETALNQAAHSMVQGSQSTLPNATDLHPAGEAAGAGAGLNLPAANLGTQSASALDLAPHPGAGTPAGGAVAGTTGGTLNSAGVGPGGALPGGLLNAGGKGNGFGMSPLSGIGQRSAADMRTQASGLGTMGARPFGGPHSMNGVSGLGGPSMLGGRRGAGALGAGSLGAGVGAGSAGASGVSAGGLGAGAAPGNGVGAGGAGGRVGGMGAAPGMGAGSAVGTTSGAGAARGGAGAGARGMMPMMGARGGDSAKSKKVKSVVTQVELEPNKKALLGEPPLVVPGVIGAWVRE</sequence>
<gene>
    <name evidence="2" type="ORF">CMASS_03715</name>
</gene>
<evidence type="ECO:0000313" key="3">
    <source>
        <dbReference type="Proteomes" id="UP001220064"/>
    </source>
</evidence>
<dbReference type="EMBL" id="CP063189">
    <property type="protein sequence ID" value="WCZ32195.1"/>
    <property type="molecule type" value="Genomic_DNA"/>
</dbReference>
<feature type="region of interest" description="Disordered" evidence="1">
    <location>
        <begin position="298"/>
        <end position="317"/>
    </location>
</feature>
<reference evidence="2 3" key="1">
    <citation type="submission" date="2020-10" db="EMBL/GenBank/DDBJ databases">
        <title>Complete genome sequence of Corynebacterium massiliense DSM 45435, type strain of Corynebacterium massiliense.</title>
        <authorList>
            <person name="Busche T."/>
            <person name="Kalinowski J."/>
            <person name="Ruckert C."/>
        </authorList>
    </citation>
    <scope>NUCLEOTIDE SEQUENCE [LARGE SCALE GENOMIC DNA]</scope>
    <source>
        <strain evidence="2 3">DSM 45435</strain>
    </source>
</reference>
<keyword evidence="3" id="KW-1185">Reference proteome</keyword>
<organism evidence="2 3">
    <name type="scientific">Corynebacterium massiliense DSM 45435</name>
    <dbReference type="NCBI Taxonomy" id="1121364"/>
    <lineage>
        <taxon>Bacteria</taxon>
        <taxon>Bacillati</taxon>
        <taxon>Actinomycetota</taxon>
        <taxon>Actinomycetes</taxon>
        <taxon>Mycobacteriales</taxon>
        <taxon>Corynebacteriaceae</taxon>
        <taxon>Corynebacterium</taxon>
    </lineage>
</organism>
<feature type="compositionally biased region" description="Polar residues" evidence="1">
    <location>
        <begin position="298"/>
        <end position="308"/>
    </location>
</feature>
<evidence type="ECO:0000256" key="1">
    <source>
        <dbReference type="SAM" id="MobiDB-lite"/>
    </source>
</evidence>